<dbReference type="InterPro" id="IPR036236">
    <property type="entry name" value="Znf_C2H2_sf"/>
</dbReference>
<gene>
    <name evidence="3" type="ORF">g.27715</name>
</gene>
<dbReference type="EMBL" id="GEDC01000385">
    <property type="protein sequence ID" value="JAS36913.1"/>
    <property type="molecule type" value="Transcribed_RNA"/>
</dbReference>
<dbReference type="PROSITE" id="PS50157">
    <property type="entry name" value="ZINC_FINGER_C2H2_2"/>
    <property type="match status" value="4"/>
</dbReference>
<dbReference type="Pfam" id="PF00096">
    <property type="entry name" value="zf-C2H2"/>
    <property type="match status" value="1"/>
</dbReference>
<dbReference type="PANTHER" id="PTHR33936:SF24">
    <property type="entry name" value="C2H2-TYPE DOMAIN-CONTAINING PROTEIN"/>
    <property type="match status" value="1"/>
</dbReference>
<feature type="domain" description="C2H2-type" evidence="2">
    <location>
        <begin position="6"/>
        <end position="34"/>
    </location>
</feature>
<dbReference type="SUPFAM" id="SSF57667">
    <property type="entry name" value="beta-beta-alpha zinc fingers"/>
    <property type="match status" value="2"/>
</dbReference>
<dbReference type="PROSITE" id="PS00028">
    <property type="entry name" value="ZINC_FINGER_C2H2_1"/>
    <property type="match status" value="3"/>
</dbReference>
<keyword evidence="1" id="KW-0862">Zinc</keyword>
<evidence type="ECO:0000313" key="3">
    <source>
        <dbReference type="EMBL" id="JAS36913.1"/>
    </source>
</evidence>
<dbReference type="InterPro" id="IPR013087">
    <property type="entry name" value="Znf_C2H2_type"/>
</dbReference>
<feature type="domain" description="C2H2-type" evidence="2">
    <location>
        <begin position="107"/>
        <end position="135"/>
    </location>
</feature>
<evidence type="ECO:0000256" key="1">
    <source>
        <dbReference type="PROSITE-ProRule" id="PRU00042"/>
    </source>
</evidence>
<dbReference type="Pfam" id="PF13909">
    <property type="entry name" value="zf-H2C2_5"/>
    <property type="match status" value="1"/>
</dbReference>
<feature type="domain" description="C2H2-type" evidence="2">
    <location>
        <begin position="46"/>
        <end position="74"/>
    </location>
</feature>
<reference evidence="3" key="1">
    <citation type="submission" date="2015-12" db="EMBL/GenBank/DDBJ databases">
        <title>De novo transcriptome assembly of four potential Pierce s Disease insect vectors from Arizona vineyards.</title>
        <authorList>
            <person name="Tassone E.E."/>
        </authorList>
    </citation>
    <scope>NUCLEOTIDE SEQUENCE</scope>
</reference>
<dbReference type="SMART" id="SM00355">
    <property type="entry name" value="ZnF_C2H2"/>
    <property type="match status" value="5"/>
</dbReference>
<proteinExistence type="predicted"/>
<keyword evidence="1" id="KW-0863">Zinc-finger</keyword>
<dbReference type="AlphaFoldDB" id="A0A1B6EG47"/>
<dbReference type="Gene3D" id="3.30.160.60">
    <property type="entry name" value="Classic Zinc Finger"/>
    <property type="match status" value="2"/>
</dbReference>
<keyword evidence="1" id="KW-0479">Metal-binding</keyword>
<dbReference type="GO" id="GO:0008270">
    <property type="term" value="F:zinc ion binding"/>
    <property type="evidence" value="ECO:0007669"/>
    <property type="project" value="UniProtKB-KW"/>
</dbReference>
<feature type="non-terminal residue" evidence="3">
    <location>
        <position position="288"/>
    </location>
</feature>
<protein>
    <recommendedName>
        <fullName evidence="2">C2H2-type domain-containing protein</fullName>
    </recommendedName>
</protein>
<organism evidence="3">
    <name type="scientific">Clastoptera arizonana</name>
    <name type="common">Arizona spittle bug</name>
    <dbReference type="NCBI Taxonomy" id="38151"/>
    <lineage>
        <taxon>Eukaryota</taxon>
        <taxon>Metazoa</taxon>
        <taxon>Ecdysozoa</taxon>
        <taxon>Arthropoda</taxon>
        <taxon>Hexapoda</taxon>
        <taxon>Insecta</taxon>
        <taxon>Pterygota</taxon>
        <taxon>Neoptera</taxon>
        <taxon>Paraneoptera</taxon>
        <taxon>Hemiptera</taxon>
        <taxon>Auchenorrhyncha</taxon>
        <taxon>Cercopoidea</taxon>
        <taxon>Clastopteridae</taxon>
        <taxon>Clastoptera</taxon>
    </lineage>
</organism>
<evidence type="ECO:0000259" key="2">
    <source>
        <dbReference type="PROSITE" id="PS50157"/>
    </source>
</evidence>
<feature type="domain" description="C2H2-type" evidence="2">
    <location>
        <begin position="76"/>
        <end position="99"/>
    </location>
</feature>
<dbReference type="InterPro" id="IPR052797">
    <property type="entry name" value="RegFact_GeneExpr_CellDeath"/>
</dbReference>
<name>A0A1B6EG47_9HEMI</name>
<accession>A0A1B6EG47</accession>
<sequence length="288" mass="33976">MDSQKYACKYCCKLFNDRRNFSRHTKNIHKRDSKDKMISHIERKKYSCVLCDKVYADKRSLDKHVNNIHLQPNMIYSCNQCNYETKYKSSLTKHIKKVHEPRSVPRFNCSKCNASFIIEKRLNYHIRKDHNNVKTSVIFRKKCPLCPYISIGQSNKDICSHFSTVHHIPICIEHHKFHSTLEFDTWKNEIEKATVACFRKNCTYLSSSKKTETYHCHRSGMYICKGSNKRKLKHSGSSKINGYCPSSIKAVYKDNDEVHVSYLPCHVGHINEFKHIRLTKEEKKYTTL</sequence>
<dbReference type="PANTHER" id="PTHR33936">
    <property type="entry name" value="PROTEIN CBG17840"/>
    <property type="match status" value="1"/>
</dbReference>